<sequence length="218" mass="24517">MSYEPELREKSGGPCWGRITMFQCIFLASIDPYKYELFDVIDKTHLEIVISSYISSRNVVIELYVKFTKANGSGPSSTSVVANTSTEVHAESPTTQLCGGFSSLLQSNYYNVPRTSIGRHSSVSGIDLNFEISSNRVEGGLELSQLSHRTPGHASTIHDVQVLEVGMEYPNKDAFLIALKWYSIRNENYYVMKSHSNKFKGKYTTKDGRCKWKIKAAY</sequence>
<reference evidence="1 2" key="1">
    <citation type="journal article" date="2021" name="Plant Biotechnol. J.">
        <title>Multi-omics assisted identification of the key and species-specific regulatory components of drought-tolerant mechanisms in Gossypium stocksii.</title>
        <authorList>
            <person name="Yu D."/>
            <person name="Ke L."/>
            <person name="Zhang D."/>
            <person name="Wu Y."/>
            <person name="Sun Y."/>
            <person name="Mei J."/>
            <person name="Sun J."/>
            <person name="Sun Y."/>
        </authorList>
    </citation>
    <scope>NUCLEOTIDE SEQUENCE [LARGE SCALE GENOMIC DNA]</scope>
    <source>
        <strain evidence="2">cv. E1</strain>
        <tissue evidence="1">Leaf</tissue>
    </source>
</reference>
<organism evidence="1 2">
    <name type="scientific">Gossypium stocksii</name>
    <dbReference type="NCBI Taxonomy" id="47602"/>
    <lineage>
        <taxon>Eukaryota</taxon>
        <taxon>Viridiplantae</taxon>
        <taxon>Streptophyta</taxon>
        <taxon>Embryophyta</taxon>
        <taxon>Tracheophyta</taxon>
        <taxon>Spermatophyta</taxon>
        <taxon>Magnoliopsida</taxon>
        <taxon>eudicotyledons</taxon>
        <taxon>Gunneridae</taxon>
        <taxon>Pentapetalae</taxon>
        <taxon>rosids</taxon>
        <taxon>malvids</taxon>
        <taxon>Malvales</taxon>
        <taxon>Malvaceae</taxon>
        <taxon>Malvoideae</taxon>
        <taxon>Gossypium</taxon>
    </lineage>
</organism>
<keyword evidence="2" id="KW-1185">Reference proteome</keyword>
<comment type="caution">
    <text evidence="1">The sequence shown here is derived from an EMBL/GenBank/DDBJ whole genome shotgun (WGS) entry which is preliminary data.</text>
</comment>
<gene>
    <name evidence="1" type="ORF">J1N35_025838</name>
</gene>
<dbReference type="OrthoDB" id="10571089at2759"/>
<proteinExistence type="predicted"/>
<dbReference type="AlphaFoldDB" id="A0A9D3V7M4"/>
<evidence type="ECO:0008006" key="3">
    <source>
        <dbReference type="Google" id="ProtNLM"/>
    </source>
</evidence>
<evidence type="ECO:0000313" key="2">
    <source>
        <dbReference type="Proteomes" id="UP000828251"/>
    </source>
</evidence>
<evidence type="ECO:0000313" key="1">
    <source>
        <dbReference type="EMBL" id="KAH1073510.1"/>
    </source>
</evidence>
<dbReference type="Proteomes" id="UP000828251">
    <property type="component" value="Unassembled WGS sequence"/>
</dbReference>
<protein>
    <recommendedName>
        <fullName evidence="3">Transposase MuDR plant domain-containing protein</fullName>
    </recommendedName>
</protein>
<name>A0A9D3V7M4_9ROSI</name>
<accession>A0A9D3V7M4</accession>
<dbReference type="EMBL" id="JAIQCV010000008">
    <property type="protein sequence ID" value="KAH1073510.1"/>
    <property type="molecule type" value="Genomic_DNA"/>
</dbReference>